<comment type="caution">
    <text evidence="2">The sequence shown here is derived from an EMBL/GenBank/DDBJ whole genome shotgun (WGS) entry which is preliminary data.</text>
</comment>
<dbReference type="Proteomes" id="UP000886595">
    <property type="component" value="Unassembled WGS sequence"/>
</dbReference>
<dbReference type="AlphaFoldDB" id="A0A8X7PYL8"/>
<feature type="compositionally biased region" description="Polar residues" evidence="1">
    <location>
        <begin position="47"/>
        <end position="60"/>
    </location>
</feature>
<evidence type="ECO:0000256" key="1">
    <source>
        <dbReference type="SAM" id="MobiDB-lite"/>
    </source>
</evidence>
<evidence type="ECO:0000313" key="3">
    <source>
        <dbReference type="Proteomes" id="UP000886595"/>
    </source>
</evidence>
<accession>A0A8X7PYL8</accession>
<protein>
    <submittedName>
        <fullName evidence="2">Uncharacterized protein</fullName>
    </submittedName>
</protein>
<dbReference type="EMBL" id="JAAMPC010000015">
    <property type="protein sequence ID" value="KAG2259137.1"/>
    <property type="molecule type" value="Genomic_DNA"/>
</dbReference>
<sequence length="219" mass="25424">MALATQHTFQKSYRDISSSRLSSRSSRYQICLSPPPPTKSLCRPKVHTSTTKLRSQQQSGREIVHPSAVIIFLSVARNSSARRTKFSSTMDYKDVFSSSLSSRSSLNELCRSPPTSSSVTRRRNRLETLDYSPFGLDDKIIRSSHHSKPFLPTSQWPATAQHISMILNHYKFKPQLTSLTRKRRRRRPNWETWSPLKWDTWRILILLMLLRQVSFKMAE</sequence>
<proteinExistence type="predicted"/>
<gene>
    <name evidence="2" type="ORF">Bca52824_078431</name>
</gene>
<reference evidence="2 3" key="1">
    <citation type="submission" date="2020-02" db="EMBL/GenBank/DDBJ databases">
        <authorList>
            <person name="Ma Q."/>
            <person name="Huang Y."/>
            <person name="Song X."/>
            <person name="Pei D."/>
        </authorList>
    </citation>
    <scope>NUCLEOTIDE SEQUENCE [LARGE SCALE GENOMIC DNA]</scope>
    <source>
        <strain evidence="2">Sxm20200214</strain>
        <tissue evidence="2">Leaf</tissue>
    </source>
</reference>
<organism evidence="2 3">
    <name type="scientific">Brassica carinata</name>
    <name type="common">Ethiopian mustard</name>
    <name type="synonym">Abyssinian cabbage</name>
    <dbReference type="NCBI Taxonomy" id="52824"/>
    <lineage>
        <taxon>Eukaryota</taxon>
        <taxon>Viridiplantae</taxon>
        <taxon>Streptophyta</taxon>
        <taxon>Embryophyta</taxon>
        <taxon>Tracheophyta</taxon>
        <taxon>Spermatophyta</taxon>
        <taxon>Magnoliopsida</taxon>
        <taxon>eudicotyledons</taxon>
        <taxon>Gunneridae</taxon>
        <taxon>Pentapetalae</taxon>
        <taxon>rosids</taxon>
        <taxon>malvids</taxon>
        <taxon>Brassicales</taxon>
        <taxon>Brassicaceae</taxon>
        <taxon>Brassiceae</taxon>
        <taxon>Brassica</taxon>
    </lineage>
</organism>
<name>A0A8X7PYL8_BRACI</name>
<keyword evidence="3" id="KW-1185">Reference proteome</keyword>
<evidence type="ECO:0000313" key="2">
    <source>
        <dbReference type="EMBL" id="KAG2259137.1"/>
    </source>
</evidence>
<feature type="region of interest" description="Disordered" evidence="1">
    <location>
        <begin position="39"/>
        <end position="60"/>
    </location>
</feature>